<dbReference type="NCBIfam" id="TIGR00230">
    <property type="entry name" value="sfsA"/>
    <property type="match status" value="1"/>
</dbReference>
<dbReference type="CDD" id="cd22359">
    <property type="entry name" value="SfsA-like_bacterial"/>
    <property type="match status" value="1"/>
</dbReference>
<accession>A0A239ZZ53</accession>
<keyword evidence="4" id="KW-1185">Reference proteome</keyword>
<feature type="domain" description="SfsA N-terminal OB" evidence="2">
    <location>
        <begin position="14"/>
        <end position="78"/>
    </location>
</feature>
<protein>
    <submittedName>
        <fullName evidence="3">Sugar fermentation stimulation protein A</fullName>
    </submittedName>
</protein>
<dbReference type="PANTHER" id="PTHR30545:SF2">
    <property type="entry name" value="SUGAR FERMENTATION STIMULATION PROTEIN A"/>
    <property type="match status" value="1"/>
</dbReference>
<dbReference type="Pfam" id="PF03749">
    <property type="entry name" value="SfsA"/>
    <property type="match status" value="1"/>
</dbReference>
<evidence type="ECO:0000313" key="3">
    <source>
        <dbReference type="EMBL" id="SNV76180.1"/>
    </source>
</evidence>
<organism evidence="3 4">
    <name type="scientific">Veillonella rodentium</name>
    <dbReference type="NCBI Taxonomy" id="248315"/>
    <lineage>
        <taxon>Bacteria</taxon>
        <taxon>Bacillati</taxon>
        <taxon>Bacillota</taxon>
        <taxon>Negativicutes</taxon>
        <taxon>Veillonellales</taxon>
        <taxon>Veillonellaceae</taxon>
        <taxon>Veillonella</taxon>
    </lineage>
</organism>
<dbReference type="InterPro" id="IPR002837">
    <property type="entry name" value="DUF123"/>
</dbReference>
<dbReference type="PANTHER" id="PTHR30545">
    <property type="entry name" value="SUGAR FERMENTATION STIMULATION PROTEIN A"/>
    <property type="match status" value="1"/>
</dbReference>
<gene>
    <name evidence="3" type="primary">sfsA</name>
    <name evidence="3" type="ORF">SAMEA44547418_01891</name>
</gene>
<dbReference type="InterPro" id="IPR041465">
    <property type="entry name" value="SfsA_N"/>
</dbReference>
<evidence type="ECO:0000259" key="1">
    <source>
        <dbReference type="Pfam" id="PF03749"/>
    </source>
</evidence>
<dbReference type="Pfam" id="PF17746">
    <property type="entry name" value="SfsA_N"/>
    <property type="match status" value="1"/>
</dbReference>
<dbReference type="AlphaFoldDB" id="A0A239ZZ53"/>
<dbReference type="CDD" id="cd10441">
    <property type="entry name" value="GIY-YIG_COG1833"/>
    <property type="match status" value="1"/>
</dbReference>
<dbReference type="InterPro" id="IPR005224">
    <property type="entry name" value="SfsA"/>
</dbReference>
<dbReference type="RefSeq" id="WP_095066654.1">
    <property type="nucleotide sequence ID" value="NZ_LT906470.1"/>
</dbReference>
<sequence>MKVLYDTILKGRFVNRPNRFVVHIELDGEVVTAHLPNPGRMWELLFPGIIMYAVPHSKPDAKTQFRVVGIERDGQVIMLDTNYSNDVAQHLIENRLIPGWEQWRVVRREYTVKVHGTSSRFDLLLTNDHGEEFLLEVKSCTLFSKTGAMFPDAITERGRKHLLHLKELQDEGYHTGVLFLVQWDRARWFLPDYHTDLAFAQTFKEVAPHLDWKAVAVAWDDTFAMPTVARECMYPGAVLASEAHDSGVYVMVMHLDRDLELEIGSKGMMHFKAGYYMYVGSAKANLTKRIERHKRKRKKMHWHLDYFRGHCEMIGGLPIRTSGHPQAMTLGAQIQREFANDDSPVRESTAVGAIDVSVTDRGIIMGTTMGESEIDVECALADAVRAIAEWDVPNFGCSDCECNSHLFGMTENPIHNKGFMDVIEEFRMNMLDELVNG</sequence>
<evidence type="ECO:0000259" key="2">
    <source>
        <dbReference type="Pfam" id="PF17746"/>
    </source>
</evidence>
<dbReference type="GO" id="GO:0003677">
    <property type="term" value="F:DNA binding"/>
    <property type="evidence" value="ECO:0007669"/>
    <property type="project" value="InterPro"/>
</dbReference>
<dbReference type="EMBL" id="LT906470">
    <property type="protein sequence ID" value="SNV76180.1"/>
    <property type="molecule type" value="Genomic_DNA"/>
</dbReference>
<dbReference type="KEGG" id="vrm:44547418_01891"/>
<feature type="domain" description="Sugar fermentation stimulation protein C-terminal" evidence="1">
    <location>
        <begin position="83"/>
        <end position="207"/>
    </location>
</feature>
<proteinExistence type="predicted"/>
<dbReference type="Pfam" id="PF01986">
    <property type="entry name" value="DUF123"/>
    <property type="match status" value="2"/>
</dbReference>
<evidence type="ECO:0000313" key="4">
    <source>
        <dbReference type="Proteomes" id="UP000214973"/>
    </source>
</evidence>
<dbReference type="Gene3D" id="3.40.1350.60">
    <property type="match status" value="1"/>
</dbReference>
<reference evidence="3 4" key="1">
    <citation type="submission" date="2017-06" db="EMBL/GenBank/DDBJ databases">
        <authorList>
            <consortium name="Pathogen Informatics"/>
        </authorList>
    </citation>
    <scope>NUCLEOTIDE SEQUENCE [LARGE SCALE GENOMIC DNA]</scope>
    <source>
        <strain evidence="3 4">NCTC12018</strain>
    </source>
</reference>
<dbReference type="Proteomes" id="UP000214973">
    <property type="component" value="Chromosome 1"/>
</dbReference>
<name>A0A239ZZ53_9FIRM</name>
<dbReference type="Gene3D" id="2.40.50.580">
    <property type="match status" value="1"/>
</dbReference>
<dbReference type="InterPro" id="IPR040452">
    <property type="entry name" value="SfsA_C"/>
</dbReference>